<feature type="transmembrane region" description="Helical" evidence="1">
    <location>
        <begin position="537"/>
        <end position="561"/>
    </location>
</feature>
<name>A0A132NYL7_GIAIN</name>
<organism evidence="3 4">
    <name type="scientific">Giardia duodenalis assemblage B</name>
    <dbReference type="NCBI Taxonomy" id="1394984"/>
    <lineage>
        <taxon>Eukaryota</taxon>
        <taxon>Metamonada</taxon>
        <taxon>Diplomonadida</taxon>
        <taxon>Hexamitidae</taxon>
        <taxon>Giardiinae</taxon>
        <taxon>Giardia</taxon>
    </lineage>
</organism>
<dbReference type="EMBL" id="JXTI01000013">
    <property type="protein sequence ID" value="KWX15171.1"/>
    <property type="molecule type" value="Genomic_DNA"/>
</dbReference>
<keyword evidence="2" id="KW-0732">Signal</keyword>
<dbReference type="VEuPathDB" id="GiardiaDB:QR46_0795"/>
<keyword evidence="1" id="KW-1133">Transmembrane helix</keyword>
<keyword evidence="1" id="KW-0812">Transmembrane</keyword>
<dbReference type="OrthoDB" id="10253799at2759"/>
<dbReference type="Proteomes" id="UP000070089">
    <property type="component" value="Unassembled WGS sequence"/>
</dbReference>
<sequence length="573" mass="64643">MLFLTILLYLAVHNSEMIYPYNFLKKDEGVCLQNLINGTAIYGSCIFTLHGFNGNLENPLCESFNGEILLYFLTTNHDQIIVKLGPYRDDFSTDFSFWHDCQLPCTSCNVSYKPGTHITVTGITSQLRVVRQLTRLTIDNYNYQDCFSNDQTFEVFIENSRAVFVAQMYPSRKCSMIPSSAITEQHITLMYLDTSDNKLKKLVQESIKPTSSIFSSTVIIFTCQDECFSNYYSLLSSPFVFLYTTLSISLATKNATLTNRLFGLTTVHYNDCFSYIRVVVSGYTISAYISRTVSTVCPFNETHEKVPIHSVSPEILIFGFRQQLEPARFASPYALNLVDGKGVLVYDCSTCISMIRKGKTTSRNTDVLFRTSLVSDLALTLHLGNGSIDILRYPVKLVEIADWDTTYVTVMSFMLTFNASNTMLRDSSATSTNCTHVQLIFVPNRSVFQDIFLERVEKENSTVIMALSTRTGSLFGSMKCVTPDTSTMANSSCTGIIDKLKSQNSMIYYQLMANDRTCGNIYPVDKVILDGIFGLSIVLYGIVLGTFFIIITILFAFLIVIERYNTVNKYRES</sequence>
<keyword evidence="1" id="KW-0472">Membrane</keyword>
<proteinExistence type="predicted"/>
<evidence type="ECO:0000313" key="3">
    <source>
        <dbReference type="EMBL" id="KWX15171.1"/>
    </source>
</evidence>
<gene>
    <name evidence="3" type="ORF">QR46_0795</name>
</gene>
<protein>
    <submittedName>
        <fullName evidence="3">Uncharacterized protein</fullName>
    </submittedName>
</protein>
<evidence type="ECO:0000256" key="2">
    <source>
        <dbReference type="SAM" id="SignalP"/>
    </source>
</evidence>
<evidence type="ECO:0000256" key="1">
    <source>
        <dbReference type="SAM" id="Phobius"/>
    </source>
</evidence>
<accession>A0A132NYL7</accession>
<comment type="caution">
    <text evidence="3">The sequence shown here is derived from an EMBL/GenBank/DDBJ whole genome shotgun (WGS) entry which is preliminary data.</text>
</comment>
<evidence type="ECO:0000313" key="4">
    <source>
        <dbReference type="Proteomes" id="UP000070089"/>
    </source>
</evidence>
<dbReference type="AlphaFoldDB" id="A0A132NYL7"/>
<feature type="signal peptide" evidence="2">
    <location>
        <begin position="1"/>
        <end position="17"/>
    </location>
</feature>
<reference evidence="3 4" key="1">
    <citation type="journal article" date="2015" name="Mol. Biochem. Parasitol.">
        <title>Identification of polymorphic genes for use in assemblage B genotyping assays through comparative genomics of multiple assemblage B Giardia duodenalis isolates.</title>
        <authorList>
            <person name="Wielinga C."/>
            <person name="Thompson R.C."/>
            <person name="Monis P."/>
            <person name="Ryan U."/>
        </authorList>
    </citation>
    <scope>NUCLEOTIDE SEQUENCE [LARGE SCALE GENOMIC DNA]</scope>
    <source>
        <strain evidence="3 4">BAH15c1</strain>
    </source>
</reference>
<feature type="chain" id="PRO_5007800104" evidence="2">
    <location>
        <begin position="18"/>
        <end position="573"/>
    </location>
</feature>